<evidence type="ECO:0000313" key="3">
    <source>
        <dbReference type="Proteomes" id="UP001367030"/>
    </source>
</evidence>
<sequence>MTLNPLTQPVPHSAGLGRPSRVLPAGACDSHMHIFDPRFAPSPHWKRQPPHAGVDAYRALQRRIGTSRTVVVNPSTYGTDNACLLDALAQLGDEARGIAVVAADVDDAELDRLDAQRVRGLRVNFVTPQSWGATTADMLTTLARKADRLGWHIQVFMHPEQLVELAPVLAALPTPLVIDHLARIDPAQGPDSPSFDTLRSLIDRGRTWVKLSGVYMRSREGAPGYGDASALGRALVQAAPERMMWGTDWPHTTETPGSVDDTDLVEVLRAWCGDDAVMDRILVDNPQRLYGFGPFTPTAA</sequence>
<dbReference type="InterPro" id="IPR006680">
    <property type="entry name" value="Amidohydro-rel"/>
</dbReference>
<dbReference type="EMBL" id="JBBKZS010000029">
    <property type="protein sequence ID" value="MEJ8859439.1"/>
    <property type="molecule type" value="Genomic_DNA"/>
</dbReference>
<comment type="caution">
    <text evidence="2">The sequence shown here is derived from an EMBL/GenBank/DDBJ whole genome shotgun (WGS) entry which is preliminary data.</text>
</comment>
<accession>A0ABU8XIC2</accession>
<keyword evidence="3" id="KW-1185">Reference proteome</keyword>
<dbReference type="Proteomes" id="UP001367030">
    <property type="component" value="Unassembled WGS sequence"/>
</dbReference>
<dbReference type="Gene3D" id="3.20.20.140">
    <property type="entry name" value="Metal-dependent hydrolases"/>
    <property type="match status" value="1"/>
</dbReference>
<dbReference type="RefSeq" id="WP_340339479.1">
    <property type="nucleotide sequence ID" value="NZ_JBBKZS010000029.1"/>
</dbReference>
<dbReference type="PANTHER" id="PTHR35563:SF2">
    <property type="entry name" value="BARREL METAL-DEPENDENT HYDROLASE, PUTATIVE (AFU_ORTHOLOGUE AFUA_1G16240)-RELATED"/>
    <property type="match status" value="1"/>
</dbReference>
<dbReference type="InterPro" id="IPR052358">
    <property type="entry name" value="Aro_Compnd_Degr_Hydrolases"/>
</dbReference>
<dbReference type="PANTHER" id="PTHR35563">
    <property type="entry name" value="BARREL METAL-DEPENDENT HYDROLASE, PUTATIVE (AFU_ORTHOLOGUE AFUA_1G16240)-RELATED"/>
    <property type="match status" value="1"/>
</dbReference>
<dbReference type="Pfam" id="PF04909">
    <property type="entry name" value="Amidohydro_2"/>
    <property type="match status" value="1"/>
</dbReference>
<protein>
    <submittedName>
        <fullName evidence="2">Amidohydrolase family protein</fullName>
    </submittedName>
</protein>
<evidence type="ECO:0000313" key="2">
    <source>
        <dbReference type="EMBL" id="MEJ8859439.1"/>
    </source>
</evidence>
<proteinExistence type="predicted"/>
<dbReference type="SUPFAM" id="SSF51556">
    <property type="entry name" value="Metallo-dependent hydrolases"/>
    <property type="match status" value="1"/>
</dbReference>
<feature type="domain" description="Amidohydrolase-related" evidence="1">
    <location>
        <begin position="28"/>
        <end position="292"/>
    </location>
</feature>
<name>A0ABU8XIC2_9BURK</name>
<reference evidence="2 3" key="1">
    <citation type="submission" date="2024-03" db="EMBL/GenBank/DDBJ databases">
        <title>Novel species of the genus Variovorax.</title>
        <authorList>
            <person name="Liu Q."/>
            <person name="Xin Y.-H."/>
        </authorList>
    </citation>
    <scope>NUCLEOTIDE SEQUENCE [LARGE SCALE GENOMIC DNA]</scope>
    <source>
        <strain evidence="2 3">KACC 18901</strain>
    </source>
</reference>
<evidence type="ECO:0000259" key="1">
    <source>
        <dbReference type="Pfam" id="PF04909"/>
    </source>
</evidence>
<organism evidence="2 3">
    <name type="scientific">Variovorax robiniae</name>
    <dbReference type="NCBI Taxonomy" id="1836199"/>
    <lineage>
        <taxon>Bacteria</taxon>
        <taxon>Pseudomonadati</taxon>
        <taxon>Pseudomonadota</taxon>
        <taxon>Betaproteobacteria</taxon>
        <taxon>Burkholderiales</taxon>
        <taxon>Comamonadaceae</taxon>
        <taxon>Variovorax</taxon>
    </lineage>
</organism>
<dbReference type="InterPro" id="IPR032466">
    <property type="entry name" value="Metal_Hydrolase"/>
</dbReference>
<gene>
    <name evidence="2" type="ORF">WKW79_33080</name>
</gene>